<sequence>MAEVVNLRLARKAKARADKARIADGNRAAYGEGKAAKAARQADAKRAAALLDSAKRERD</sequence>
<reference evidence="2" key="1">
    <citation type="journal article" date="2019" name="Int. J. Syst. Evol. Microbiol.">
        <title>The Global Catalogue of Microorganisms (GCM) 10K type strain sequencing project: providing services to taxonomists for standard genome sequencing and annotation.</title>
        <authorList>
            <consortium name="The Broad Institute Genomics Platform"/>
            <consortium name="The Broad Institute Genome Sequencing Center for Infectious Disease"/>
            <person name="Wu L."/>
            <person name="Ma J."/>
        </authorList>
    </citation>
    <scope>NUCLEOTIDE SEQUENCE [LARGE SCALE GENOMIC DNA]</scope>
    <source>
        <strain evidence="2">KCTC 52606</strain>
    </source>
</reference>
<proteinExistence type="predicted"/>
<comment type="caution">
    <text evidence="1">The sequence shown here is derived from an EMBL/GenBank/DDBJ whole genome shotgun (WGS) entry which is preliminary data.</text>
</comment>
<dbReference type="Proteomes" id="UP001595378">
    <property type="component" value="Unassembled WGS sequence"/>
</dbReference>
<organism evidence="1 2">
    <name type="scientific">Alteraurantiacibacter lauratis</name>
    <dbReference type="NCBI Taxonomy" id="2054627"/>
    <lineage>
        <taxon>Bacteria</taxon>
        <taxon>Pseudomonadati</taxon>
        <taxon>Pseudomonadota</taxon>
        <taxon>Alphaproteobacteria</taxon>
        <taxon>Sphingomonadales</taxon>
        <taxon>Erythrobacteraceae</taxon>
        <taxon>Alteraurantiacibacter</taxon>
    </lineage>
</organism>
<keyword evidence="2" id="KW-1185">Reference proteome</keyword>
<evidence type="ECO:0000313" key="1">
    <source>
        <dbReference type="EMBL" id="MFC3101164.1"/>
    </source>
</evidence>
<dbReference type="EMBL" id="JBHRSU010000030">
    <property type="protein sequence ID" value="MFC3101164.1"/>
    <property type="molecule type" value="Genomic_DNA"/>
</dbReference>
<name>A0ABV7EEM6_9SPHN</name>
<evidence type="ECO:0000313" key="2">
    <source>
        <dbReference type="Proteomes" id="UP001595378"/>
    </source>
</evidence>
<accession>A0ABV7EEM6</accession>
<dbReference type="InterPro" id="IPR025227">
    <property type="entry name" value="DUF4169"/>
</dbReference>
<dbReference type="RefSeq" id="WP_336919582.1">
    <property type="nucleotide sequence ID" value="NZ_JBANRN010000011.1"/>
</dbReference>
<gene>
    <name evidence="1" type="ORF">ACFODK_09705</name>
</gene>
<protein>
    <submittedName>
        <fullName evidence="1">DUF4169 family protein</fullName>
    </submittedName>
</protein>
<dbReference type="Pfam" id="PF13770">
    <property type="entry name" value="DUF4169"/>
    <property type="match status" value="1"/>
</dbReference>